<evidence type="ECO:0000256" key="4">
    <source>
        <dbReference type="ARBA" id="ARBA00022833"/>
    </source>
</evidence>
<organism evidence="6 7">
    <name type="scientific">Dictyobacter kobayashii</name>
    <dbReference type="NCBI Taxonomy" id="2014872"/>
    <lineage>
        <taxon>Bacteria</taxon>
        <taxon>Bacillati</taxon>
        <taxon>Chloroflexota</taxon>
        <taxon>Ktedonobacteria</taxon>
        <taxon>Ktedonobacterales</taxon>
        <taxon>Dictyobacteraceae</taxon>
        <taxon>Dictyobacter</taxon>
    </lineage>
</organism>
<dbReference type="GO" id="GO:0046872">
    <property type="term" value="F:metal ion binding"/>
    <property type="evidence" value="ECO:0007669"/>
    <property type="project" value="UniProtKB-KW"/>
</dbReference>
<dbReference type="InterPro" id="IPR003785">
    <property type="entry name" value="Creatininase/forma_Hydrolase"/>
</dbReference>
<comment type="similarity">
    <text evidence="5">Belongs to the creatininase superfamily.</text>
</comment>
<keyword evidence="7" id="KW-1185">Reference proteome</keyword>
<dbReference type="OrthoDB" id="9801445at2"/>
<accession>A0A402AFW4</accession>
<dbReference type="SUPFAM" id="SSF102215">
    <property type="entry name" value="Creatininase"/>
    <property type="match status" value="1"/>
</dbReference>
<dbReference type="GO" id="GO:0016811">
    <property type="term" value="F:hydrolase activity, acting on carbon-nitrogen (but not peptide) bonds, in linear amides"/>
    <property type="evidence" value="ECO:0007669"/>
    <property type="project" value="TreeGrafter"/>
</dbReference>
<evidence type="ECO:0000256" key="3">
    <source>
        <dbReference type="ARBA" id="ARBA00022801"/>
    </source>
</evidence>
<keyword evidence="2" id="KW-0479">Metal-binding</keyword>
<dbReference type="GO" id="GO:0009231">
    <property type="term" value="P:riboflavin biosynthetic process"/>
    <property type="evidence" value="ECO:0007669"/>
    <property type="project" value="TreeGrafter"/>
</dbReference>
<dbReference type="PANTHER" id="PTHR35005:SF1">
    <property type="entry name" value="2-AMINO-5-FORMYLAMINO-6-RIBOSYLAMINOPYRIMIDIN-4(3H)-ONE 5'-MONOPHOSPHATE DEFORMYLASE"/>
    <property type="match status" value="1"/>
</dbReference>
<dbReference type="InterPro" id="IPR024087">
    <property type="entry name" value="Creatininase-like_sf"/>
</dbReference>
<comment type="cofactor">
    <cofactor evidence="1">
        <name>Zn(2+)</name>
        <dbReference type="ChEBI" id="CHEBI:29105"/>
    </cofactor>
</comment>
<dbReference type="Pfam" id="PF02633">
    <property type="entry name" value="Creatininase"/>
    <property type="match status" value="1"/>
</dbReference>
<evidence type="ECO:0000313" key="6">
    <source>
        <dbReference type="EMBL" id="GCE17954.1"/>
    </source>
</evidence>
<keyword evidence="4" id="KW-0862">Zinc</keyword>
<dbReference type="EMBL" id="BIFS01000001">
    <property type="protein sequence ID" value="GCE17954.1"/>
    <property type="molecule type" value="Genomic_DNA"/>
</dbReference>
<dbReference type="AlphaFoldDB" id="A0A402AFW4"/>
<name>A0A402AFW4_9CHLR</name>
<proteinExistence type="inferred from homology"/>
<evidence type="ECO:0000256" key="5">
    <source>
        <dbReference type="ARBA" id="ARBA00024029"/>
    </source>
</evidence>
<dbReference type="Proteomes" id="UP000287188">
    <property type="component" value="Unassembled WGS sequence"/>
</dbReference>
<keyword evidence="3 6" id="KW-0378">Hydrolase</keyword>
<dbReference type="PANTHER" id="PTHR35005">
    <property type="entry name" value="3-DEHYDRO-SCYLLO-INOSOSE HYDROLASE"/>
    <property type="match status" value="1"/>
</dbReference>
<gene>
    <name evidence="6" type="ORF">KDK_17540</name>
</gene>
<comment type="caution">
    <text evidence="6">The sequence shown here is derived from an EMBL/GenBank/DDBJ whole genome shotgun (WGS) entry which is preliminary data.</text>
</comment>
<dbReference type="Gene3D" id="3.40.50.10310">
    <property type="entry name" value="Creatininase"/>
    <property type="match status" value="1"/>
</dbReference>
<reference evidence="7" key="1">
    <citation type="submission" date="2018-12" db="EMBL/GenBank/DDBJ databases">
        <title>Tengunoibacter tsumagoiensis gen. nov., sp. nov., Dictyobacter kobayashii sp. nov., D. alpinus sp. nov., and D. joshuensis sp. nov. and description of Dictyobacteraceae fam. nov. within the order Ktedonobacterales isolated from Tengu-no-mugimeshi.</title>
        <authorList>
            <person name="Wang C.M."/>
            <person name="Zheng Y."/>
            <person name="Sakai Y."/>
            <person name="Toyoda A."/>
            <person name="Minakuchi Y."/>
            <person name="Abe K."/>
            <person name="Yokota A."/>
            <person name="Yabe S."/>
        </authorList>
    </citation>
    <scope>NUCLEOTIDE SEQUENCE [LARGE SCALE GENOMIC DNA]</scope>
    <source>
        <strain evidence="7">Uno11</strain>
    </source>
</reference>
<dbReference type="RefSeq" id="WP_126549559.1">
    <property type="nucleotide sequence ID" value="NZ_BIFS01000001.1"/>
</dbReference>
<evidence type="ECO:0000256" key="2">
    <source>
        <dbReference type="ARBA" id="ARBA00022723"/>
    </source>
</evidence>
<evidence type="ECO:0000256" key="1">
    <source>
        <dbReference type="ARBA" id="ARBA00001947"/>
    </source>
</evidence>
<sequence>MKVDRPANQMLKAQQRIVLLPIGSCEQHGPYLPIDTDLRIAQLLAEKLEKQFSDDECLLLPPIPFSCSWEHKGNGTIALSHSTIASIIHDIAYNLKYWAKPDLFILLNWHGGNNILSSLSAEITAKEDIPTTVINAISETSTIWFKNCSNPDKIEDIHAGAIETSIIQAYWPNLVKENIPANAKYQVDINPSIMHSALQAFNTYQLTKEGIWGDPSLANPENGKKAIEQVSINIYNQVQDILTLMKKLEKES</sequence>
<protein>
    <submittedName>
        <fullName evidence="6">Creatinine amidohydrolase</fullName>
    </submittedName>
</protein>
<evidence type="ECO:0000313" key="7">
    <source>
        <dbReference type="Proteomes" id="UP000287188"/>
    </source>
</evidence>